<dbReference type="InterPro" id="IPR021352">
    <property type="entry name" value="DUF2971"/>
</dbReference>
<reference evidence="1 2" key="1">
    <citation type="submission" date="2014-10" db="EMBL/GenBank/DDBJ databases">
        <title>Draft genome sequence of Pseudomonas chlororaphis EA105.</title>
        <authorList>
            <person name="McCully L.M."/>
            <person name="Bitzer A.S."/>
            <person name="Spence C."/>
            <person name="Bais H."/>
            <person name="Silby M.W."/>
        </authorList>
    </citation>
    <scope>NUCLEOTIDE SEQUENCE [LARGE SCALE GENOMIC DNA]</scope>
    <source>
        <strain evidence="1 2">EA105</strain>
    </source>
</reference>
<protein>
    <recommendedName>
        <fullName evidence="3">DUF2971 domain-containing protein</fullName>
    </recommendedName>
</protein>
<dbReference type="AlphaFoldDB" id="A0A0A6D3X8"/>
<proteinExistence type="predicted"/>
<evidence type="ECO:0000313" key="2">
    <source>
        <dbReference type="Proteomes" id="UP000030564"/>
    </source>
</evidence>
<gene>
    <name evidence="1" type="ORF">NZ35_28900</name>
</gene>
<sequence>MSSPLHLYKYERFTAQSLQNLKDQLIYFSSPLAFNDPYDCALSPRIKEPTDADVEKLRSHYLARPKIESGIRREFEKASPDVLREMLLRIGRDTLDDMIKRFLSQRGVSCFSEKKDNLLMWSHYGDHCKGFCLEFSTLADPFHKIKKVRYTQNMPILDIVPILCGEDSDPVSDLYCTKAIDWAYEHEWRAIHSQAGTAYRYPSEALTGIYFGPDMPLTAIEIIALVLAGQNEHVQLWQGSRSKSNFSVEFQPVKYMSHLEAKRLGLLGTAGT</sequence>
<comment type="caution">
    <text evidence="1">The sequence shown here is derived from an EMBL/GenBank/DDBJ whole genome shotgun (WGS) entry which is preliminary data.</text>
</comment>
<dbReference type="PATRIC" id="fig|587753.9.peg.5616"/>
<evidence type="ECO:0008006" key="3">
    <source>
        <dbReference type="Google" id="ProtNLM"/>
    </source>
</evidence>
<accession>A0A0A6D3X8</accession>
<dbReference type="EMBL" id="JSFK01000063">
    <property type="protein sequence ID" value="KHA69820.1"/>
    <property type="molecule type" value="Genomic_DNA"/>
</dbReference>
<organism evidence="1 2">
    <name type="scientific">Pseudomonas chlororaphis</name>
    <dbReference type="NCBI Taxonomy" id="587753"/>
    <lineage>
        <taxon>Bacteria</taxon>
        <taxon>Pseudomonadati</taxon>
        <taxon>Pseudomonadota</taxon>
        <taxon>Gammaproteobacteria</taxon>
        <taxon>Pseudomonadales</taxon>
        <taxon>Pseudomonadaceae</taxon>
        <taxon>Pseudomonas</taxon>
    </lineage>
</organism>
<dbReference type="Pfam" id="PF11185">
    <property type="entry name" value="DUF2971"/>
    <property type="match status" value="1"/>
</dbReference>
<dbReference type="Proteomes" id="UP000030564">
    <property type="component" value="Unassembled WGS sequence"/>
</dbReference>
<name>A0A0A6D3X8_9PSED</name>
<evidence type="ECO:0000313" key="1">
    <source>
        <dbReference type="EMBL" id="KHA69820.1"/>
    </source>
</evidence>
<dbReference type="OrthoDB" id="4119964at2"/>